<gene>
    <name evidence="3" type="ORF">B0T19DRAFT_420062</name>
</gene>
<dbReference type="InterPro" id="IPR036291">
    <property type="entry name" value="NAD(P)-bd_dom_sf"/>
</dbReference>
<dbReference type="InterPro" id="IPR051606">
    <property type="entry name" value="Polyketide_Oxido-like"/>
</dbReference>
<organism evidence="3 4">
    <name type="scientific">Cercophora scortea</name>
    <dbReference type="NCBI Taxonomy" id="314031"/>
    <lineage>
        <taxon>Eukaryota</taxon>
        <taxon>Fungi</taxon>
        <taxon>Dikarya</taxon>
        <taxon>Ascomycota</taxon>
        <taxon>Pezizomycotina</taxon>
        <taxon>Sordariomycetes</taxon>
        <taxon>Sordariomycetidae</taxon>
        <taxon>Sordariales</taxon>
        <taxon>Lasiosphaeriaceae</taxon>
        <taxon>Cercophora</taxon>
    </lineage>
</organism>
<evidence type="ECO:0000256" key="1">
    <source>
        <dbReference type="ARBA" id="ARBA00038376"/>
    </source>
</evidence>
<dbReference type="AlphaFoldDB" id="A0AAE0J065"/>
<protein>
    <recommendedName>
        <fullName evidence="2">NAD(P)-binding domain-containing protein</fullName>
    </recommendedName>
</protein>
<dbReference type="PANTHER" id="PTHR43355:SF2">
    <property type="entry name" value="FLAVIN REDUCTASE (NADPH)"/>
    <property type="match status" value="1"/>
</dbReference>
<feature type="domain" description="NAD(P)-binding" evidence="2">
    <location>
        <begin position="12"/>
        <end position="234"/>
    </location>
</feature>
<comment type="similarity">
    <text evidence="1">Belongs to the avfA family.</text>
</comment>
<dbReference type="GO" id="GO:0042602">
    <property type="term" value="F:riboflavin reductase (NADPH) activity"/>
    <property type="evidence" value="ECO:0007669"/>
    <property type="project" value="TreeGrafter"/>
</dbReference>
<evidence type="ECO:0000313" key="4">
    <source>
        <dbReference type="Proteomes" id="UP001286456"/>
    </source>
</evidence>
<dbReference type="Proteomes" id="UP001286456">
    <property type="component" value="Unassembled WGS sequence"/>
</dbReference>
<dbReference type="EMBL" id="JAUEPO010000002">
    <property type="protein sequence ID" value="KAK3334107.1"/>
    <property type="molecule type" value="Genomic_DNA"/>
</dbReference>
<name>A0AAE0J065_9PEZI</name>
<dbReference type="Gene3D" id="3.40.50.720">
    <property type="entry name" value="NAD(P)-binding Rossmann-like Domain"/>
    <property type="match status" value="1"/>
</dbReference>
<sequence>MSTTTKTILFLGATGGSGFSALRRSLAAGHTCIALCRTPSKLTDKLASSTPPTITTNLVLEQGNAHDVDALARCLVKPSAPHALVDTIVFSIGGAFDMSSFSLDDPSVCEKGITALLAALQRCRDTGSATGRPRLVVISSTGISDAGRDIPLLMVPLYHVMLKTPHKDKRALEKAVMASGEEWTIVRPSFFTDGPENPKGLRVGVEDPVAGTVESKAVGYTISREDVGKWIFENVVEERPGDARFVKRAVSLTS</sequence>
<dbReference type="GO" id="GO:0004074">
    <property type="term" value="F:biliverdin reductase [NAD(P)H] activity"/>
    <property type="evidence" value="ECO:0007669"/>
    <property type="project" value="TreeGrafter"/>
</dbReference>
<dbReference type="InterPro" id="IPR016040">
    <property type="entry name" value="NAD(P)-bd_dom"/>
</dbReference>
<comment type="caution">
    <text evidence="3">The sequence shown here is derived from an EMBL/GenBank/DDBJ whole genome shotgun (WGS) entry which is preliminary data.</text>
</comment>
<proteinExistence type="inferred from homology"/>
<reference evidence="3" key="1">
    <citation type="journal article" date="2023" name="Mol. Phylogenet. Evol.">
        <title>Genome-scale phylogeny and comparative genomics of the fungal order Sordariales.</title>
        <authorList>
            <person name="Hensen N."/>
            <person name="Bonometti L."/>
            <person name="Westerberg I."/>
            <person name="Brannstrom I.O."/>
            <person name="Guillou S."/>
            <person name="Cros-Aarteil S."/>
            <person name="Calhoun S."/>
            <person name="Haridas S."/>
            <person name="Kuo A."/>
            <person name="Mondo S."/>
            <person name="Pangilinan J."/>
            <person name="Riley R."/>
            <person name="LaButti K."/>
            <person name="Andreopoulos B."/>
            <person name="Lipzen A."/>
            <person name="Chen C."/>
            <person name="Yan M."/>
            <person name="Daum C."/>
            <person name="Ng V."/>
            <person name="Clum A."/>
            <person name="Steindorff A."/>
            <person name="Ohm R.A."/>
            <person name="Martin F."/>
            <person name="Silar P."/>
            <person name="Natvig D.O."/>
            <person name="Lalanne C."/>
            <person name="Gautier V."/>
            <person name="Ament-Velasquez S.L."/>
            <person name="Kruys A."/>
            <person name="Hutchinson M.I."/>
            <person name="Powell A.J."/>
            <person name="Barry K."/>
            <person name="Miller A.N."/>
            <person name="Grigoriev I.V."/>
            <person name="Debuchy R."/>
            <person name="Gladieux P."/>
            <person name="Hiltunen Thoren M."/>
            <person name="Johannesson H."/>
        </authorList>
    </citation>
    <scope>NUCLEOTIDE SEQUENCE</scope>
    <source>
        <strain evidence="3">SMH4131-1</strain>
    </source>
</reference>
<reference evidence="3" key="2">
    <citation type="submission" date="2023-06" db="EMBL/GenBank/DDBJ databases">
        <authorList>
            <consortium name="Lawrence Berkeley National Laboratory"/>
            <person name="Haridas S."/>
            <person name="Hensen N."/>
            <person name="Bonometti L."/>
            <person name="Westerberg I."/>
            <person name="Brannstrom I.O."/>
            <person name="Guillou S."/>
            <person name="Cros-Aarteil S."/>
            <person name="Calhoun S."/>
            <person name="Kuo A."/>
            <person name="Mondo S."/>
            <person name="Pangilinan J."/>
            <person name="Riley R."/>
            <person name="Labutti K."/>
            <person name="Andreopoulos B."/>
            <person name="Lipzen A."/>
            <person name="Chen C."/>
            <person name="Yanf M."/>
            <person name="Daum C."/>
            <person name="Ng V."/>
            <person name="Clum A."/>
            <person name="Steindorff A."/>
            <person name="Ohm R."/>
            <person name="Martin F."/>
            <person name="Silar P."/>
            <person name="Natvig D."/>
            <person name="Lalanne C."/>
            <person name="Gautier V."/>
            <person name="Ament-Velasquez S.L."/>
            <person name="Kruys A."/>
            <person name="Hutchinson M.I."/>
            <person name="Powell A.J."/>
            <person name="Barry K."/>
            <person name="Miller A.N."/>
            <person name="Grigoriev I.V."/>
            <person name="Debuchy R."/>
            <person name="Gladieux P."/>
            <person name="Thoren M.H."/>
            <person name="Johannesson H."/>
        </authorList>
    </citation>
    <scope>NUCLEOTIDE SEQUENCE</scope>
    <source>
        <strain evidence="3">SMH4131-1</strain>
    </source>
</reference>
<dbReference type="PANTHER" id="PTHR43355">
    <property type="entry name" value="FLAVIN REDUCTASE (NADPH)"/>
    <property type="match status" value="1"/>
</dbReference>
<evidence type="ECO:0000259" key="2">
    <source>
        <dbReference type="Pfam" id="PF13460"/>
    </source>
</evidence>
<dbReference type="Pfam" id="PF13460">
    <property type="entry name" value="NAD_binding_10"/>
    <property type="match status" value="1"/>
</dbReference>
<keyword evidence="4" id="KW-1185">Reference proteome</keyword>
<dbReference type="SUPFAM" id="SSF51735">
    <property type="entry name" value="NAD(P)-binding Rossmann-fold domains"/>
    <property type="match status" value="1"/>
</dbReference>
<accession>A0AAE0J065</accession>
<evidence type="ECO:0000313" key="3">
    <source>
        <dbReference type="EMBL" id="KAK3334107.1"/>
    </source>
</evidence>